<dbReference type="InterPro" id="IPR000352">
    <property type="entry name" value="Pep_chain_release_fac_I"/>
</dbReference>
<dbReference type="GO" id="GO:0043022">
    <property type="term" value="F:ribosome binding"/>
    <property type="evidence" value="ECO:0007669"/>
    <property type="project" value="TreeGrafter"/>
</dbReference>
<dbReference type="SUPFAM" id="SSF110916">
    <property type="entry name" value="Peptidyl-tRNA hydrolase domain-like"/>
    <property type="match status" value="1"/>
</dbReference>
<dbReference type="GO" id="GO:0003747">
    <property type="term" value="F:translation release factor activity"/>
    <property type="evidence" value="ECO:0007669"/>
    <property type="project" value="InterPro"/>
</dbReference>
<gene>
    <name evidence="3" type="ordered locus">BMS_1618</name>
</gene>
<evidence type="ECO:0000313" key="4">
    <source>
        <dbReference type="Proteomes" id="UP000008963"/>
    </source>
</evidence>
<keyword evidence="3" id="KW-0378">Hydrolase</keyword>
<keyword evidence="4" id="KW-1185">Reference proteome</keyword>
<feature type="domain" description="Prokaryotic-type class I peptide chain release factors" evidence="2">
    <location>
        <begin position="8"/>
        <end position="128"/>
    </location>
</feature>
<evidence type="ECO:0000259" key="2">
    <source>
        <dbReference type="Pfam" id="PF00472"/>
    </source>
</evidence>
<dbReference type="KEGG" id="bmx:BMS_1618"/>
<dbReference type="EMBL" id="FQ312005">
    <property type="protein sequence ID" value="CBW26463.1"/>
    <property type="molecule type" value="Genomic_DNA"/>
</dbReference>
<dbReference type="GO" id="GO:0072344">
    <property type="term" value="P:rescue of stalled ribosome"/>
    <property type="evidence" value="ECO:0007669"/>
    <property type="project" value="TreeGrafter"/>
</dbReference>
<dbReference type="Gene3D" id="3.30.160.20">
    <property type="match status" value="1"/>
</dbReference>
<dbReference type="PATRIC" id="fig|862908.3.peg.1541"/>
<dbReference type="PANTHER" id="PTHR47814:SF1">
    <property type="entry name" value="PEPTIDYL-TRNA HYDROLASE ARFB"/>
    <property type="match status" value="1"/>
</dbReference>
<dbReference type="eggNOG" id="COG1186">
    <property type="taxonomic scope" value="Bacteria"/>
</dbReference>
<sequence>MMLEELSKEIQYSFSKASGKGGQNVNKLNTKATLVWNIYNTKLLTYRQKENFKLKFPSMIKEDGSITISSKEHRTQKLNKEECMRKLLKMCKKAKEFEKKRIGTKPTRSSKEKRIKNKKLKGHIKKMRQEKF</sequence>
<protein>
    <submittedName>
        <fullName evidence="3">Peptidyl-tRNA hydrolase</fullName>
    </submittedName>
</protein>
<dbReference type="NCBIfam" id="NF006718">
    <property type="entry name" value="PRK09256.1"/>
    <property type="match status" value="1"/>
</dbReference>
<dbReference type="Proteomes" id="UP000008963">
    <property type="component" value="Chromosome"/>
</dbReference>
<dbReference type="GO" id="GO:0004045">
    <property type="term" value="F:peptidyl-tRNA hydrolase activity"/>
    <property type="evidence" value="ECO:0007669"/>
    <property type="project" value="TreeGrafter"/>
</dbReference>
<accession>E1X0X4</accession>
<name>E1X0X4_HALMS</name>
<reference evidence="4" key="1">
    <citation type="journal article" date="2013" name="ISME J.">
        <title>A small predatory core genome in the divergent marine Bacteriovorax marinus SJ and the terrestrial Bdellovibrio bacteriovorus.</title>
        <authorList>
            <person name="Crossman L.C."/>
            <person name="Chen H."/>
            <person name="Cerdeno-Tarraga A.M."/>
            <person name="Brooks K."/>
            <person name="Quail M.A."/>
            <person name="Pineiro S.A."/>
            <person name="Hobley L."/>
            <person name="Sockett R.E."/>
            <person name="Bentley S.D."/>
            <person name="Parkhill J."/>
            <person name="Williams H.N."/>
            <person name="Stine O.C."/>
        </authorList>
    </citation>
    <scope>NUCLEOTIDE SEQUENCE [LARGE SCALE GENOMIC DNA]</scope>
    <source>
        <strain evidence="4">ATCC BAA-682 / DSM 15412 / SJ</strain>
    </source>
</reference>
<evidence type="ECO:0000313" key="3">
    <source>
        <dbReference type="EMBL" id="CBW26463.1"/>
    </source>
</evidence>
<proteinExistence type="predicted"/>
<feature type="region of interest" description="Disordered" evidence="1">
    <location>
        <begin position="98"/>
        <end position="132"/>
    </location>
</feature>
<feature type="compositionally biased region" description="Basic residues" evidence="1">
    <location>
        <begin position="111"/>
        <end position="126"/>
    </location>
</feature>
<dbReference type="Pfam" id="PF00472">
    <property type="entry name" value="RF-1"/>
    <property type="match status" value="1"/>
</dbReference>
<dbReference type="AlphaFoldDB" id="E1X0X4"/>
<dbReference type="PANTHER" id="PTHR47814">
    <property type="entry name" value="PEPTIDYL-TRNA HYDROLASE ARFB"/>
    <property type="match status" value="1"/>
</dbReference>
<organism evidence="3 4">
    <name type="scientific">Halobacteriovorax marinus (strain ATCC BAA-682 / DSM 15412 / SJ)</name>
    <name type="common">Bacteriovorax marinus</name>
    <dbReference type="NCBI Taxonomy" id="862908"/>
    <lineage>
        <taxon>Bacteria</taxon>
        <taxon>Pseudomonadati</taxon>
        <taxon>Bdellovibrionota</taxon>
        <taxon>Bacteriovoracia</taxon>
        <taxon>Bacteriovoracales</taxon>
        <taxon>Halobacteriovoraceae</taxon>
        <taxon>Halobacteriovorax</taxon>
    </lineage>
</organism>
<dbReference type="HOGENOM" id="CLU_089470_3_2_7"/>
<dbReference type="STRING" id="862908.BMS_1618"/>
<evidence type="ECO:0000256" key="1">
    <source>
        <dbReference type="SAM" id="MobiDB-lite"/>
    </source>
</evidence>